<keyword evidence="4" id="KW-1185">Reference proteome</keyword>
<accession>A0AA35PVP0</accession>
<keyword evidence="2" id="KW-0472">Membrane</keyword>
<feature type="region of interest" description="Disordered" evidence="1">
    <location>
        <begin position="1"/>
        <end position="27"/>
    </location>
</feature>
<evidence type="ECO:0000256" key="2">
    <source>
        <dbReference type="SAM" id="Phobius"/>
    </source>
</evidence>
<keyword evidence="2" id="KW-0812">Transmembrane</keyword>
<name>A0AA35PVP0_9HYPO</name>
<reference evidence="3" key="1">
    <citation type="submission" date="2023-01" db="EMBL/GenBank/DDBJ databases">
        <authorList>
            <person name="Piombo E."/>
        </authorList>
    </citation>
    <scope>NUCLEOTIDE SEQUENCE</scope>
</reference>
<proteinExistence type="predicted"/>
<feature type="transmembrane region" description="Helical" evidence="2">
    <location>
        <begin position="86"/>
        <end position="108"/>
    </location>
</feature>
<evidence type="ECO:0000313" key="4">
    <source>
        <dbReference type="Proteomes" id="UP001160390"/>
    </source>
</evidence>
<dbReference type="AlphaFoldDB" id="A0AA35PVP0"/>
<sequence length="124" mass="13595">MSHSLPWKPLTSSDNSNETQPTDQCHVRPDDAGVLNVAKAWYMFLLHAILVVAIAVGTITIDGLVFNIGSPPNATSYHGRLYQTQVTAILSLALVILRTVSGSCFVFARLESRLHPPREARRLA</sequence>
<feature type="transmembrane region" description="Helical" evidence="2">
    <location>
        <begin position="44"/>
        <end position="66"/>
    </location>
</feature>
<dbReference type="EMBL" id="CABFNP030000426">
    <property type="protein sequence ID" value="CAI6014354.1"/>
    <property type="molecule type" value="Genomic_DNA"/>
</dbReference>
<keyword evidence="2" id="KW-1133">Transmembrane helix</keyword>
<comment type="caution">
    <text evidence="3">The sequence shown here is derived from an EMBL/GenBank/DDBJ whole genome shotgun (WGS) entry which is preliminary data.</text>
</comment>
<feature type="compositionally biased region" description="Polar residues" evidence="1">
    <location>
        <begin position="10"/>
        <end position="23"/>
    </location>
</feature>
<evidence type="ECO:0000313" key="3">
    <source>
        <dbReference type="EMBL" id="CAI6014354.1"/>
    </source>
</evidence>
<evidence type="ECO:0000256" key="1">
    <source>
        <dbReference type="SAM" id="MobiDB-lite"/>
    </source>
</evidence>
<gene>
    <name evidence="3" type="ORF">CCHLO57077_00011397</name>
</gene>
<dbReference type="Proteomes" id="UP001160390">
    <property type="component" value="Unassembled WGS sequence"/>
</dbReference>
<protein>
    <submittedName>
        <fullName evidence="3">Uncharacterized protein</fullName>
    </submittedName>
</protein>
<organism evidence="3 4">
    <name type="scientific">Clonostachys chloroleuca</name>
    <dbReference type="NCBI Taxonomy" id="1926264"/>
    <lineage>
        <taxon>Eukaryota</taxon>
        <taxon>Fungi</taxon>
        <taxon>Dikarya</taxon>
        <taxon>Ascomycota</taxon>
        <taxon>Pezizomycotina</taxon>
        <taxon>Sordariomycetes</taxon>
        <taxon>Hypocreomycetidae</taxon>
        <taxon>Hypocreales</taxon>
        <taxon>Bionectriaceae</taxon>
        <taxon>Clonostachys</taxon>
    </lineage>
</organism>